<dbReference type="PANTHER" id="PTHR43883">
    <property type="entry name" value="SLR0207 PROTEIN"/>
    <property type="match status" value="1"/>
</dbReference>
<comment type="caution">
    <text evidence="2">The sequence shown here is derived from an EMBL/GenBank/DDBJ whole genome shotgun (WGS) entry which is preliminary data.</text>
</comment>
<dbReference type="SUPFAM" id="SSF56112">
    <property type="entry name" value="Protein kinase-like (PK-like)"/>
    <property type="match status" value="1"/>
</dbReference>
<dbReference type="AlphaFoldDB" id="A0A6A7Y768"/>
<dbReference type="InterPro" id="IPR002575">
    <property type="entry name" value="Aminoglycoside_PTrfase"/>
</dbReference>
<keyword evidence="3" id="KW-1185">Reference proteome</keyword>
<accession>A0A6A7Y768</accession>
<dbReference type="InterPro" id="IPR011009">
    <property type="entry name" value="Kinase-like_dom_sf"/>
</dbReference>
<reference evidence="2 3" key="1">
    <citation type="submission" date="2019-09" db="EMBL/GenBank/DDBJ databases">
        <title>Segnochrobactrum spirostomi gen. nov., sp. nov., isolated from the ciliate Spirostomum cf. yagiui and description of a novel family, Segnochrobactraceae fam. nov. within the order Rhizobiales of the class Alphaproteobacteria.</title>
        <authorList>
            <person name="Akter S."/>
            <person name="Shazib S.U.A."/>
            <person name="Shin M.K."/>
        </authorList>
    </citation>
    <scope>NUCLEOTIDE SEQUENCE [LARGE SCALE GENOMIC DNA]</scope>
    <source>
        <strain evidence="2 3">Sp-1</strain>
    </source>
</reference>
<sequence>MSGADEPGGHAADQSAADQSAAFAVLADPSIHGGGAVVRFDTHGAVVFAGPTDVYKIKRAVRLPYMDLSTVGLRHAACAAEVAINRAYAPDLYLGVVAIVRRGGGLALAPAEAETDGAVDYAVHMRRFDETQTLDHVAERGALDGALIDALAAAIARAHRAAPRKAGFPALRHLTAYAADNARAFAAADWLDAGLVARIASRTDAAFAAAGPLMAARSAAGAVRRCHGDLHLRNIVLIDGAPTLFDAIEFDEAIATTDVLYDLAFTLMDLADRDLVPAANRMLNRYLWEMRADDQEGGLGLLPLFVSLRAAIRAKVTIDSLAFVDAATQTGRRAEIGRYAALADAALAPFAPRLVAVGGRSGTGKSSLAARLAPRLGGPCGALHLRSDLERKRLFGVGELDRLPDAAYRPGVSDEIYAILRTRTAAALAAGVSVIVDAAHLTAAERTAIAAVAVAVGVPFTGLWLEAPTALLQDRVRRRTHDASDATPDIVARQAEWTEPDTAWTRLDAGEPLEALAARAAEAIGV</sequence>
<evidence type="ECO:0000313" key="2">
    <source>
        <dbReference type="EMBL" id="MQT13502.1"/>
    </source>
</evidence>
<feature type="domain" description="Aminoglycoside phosphotransferase" evidence="1">
    <location>
        <begin position="121"/>
        <end position="290"/>
    </location>
</feature>
<evidence type="ECO:0000259" key="1">
    <source>
        <dbReference type="Pfam" id="PF01636"/>
    </source>
</evidence>
<gene>
    <name evidence="2" type="ORF">F0357_12810</name>
</gene>
<dbReference type="Pfam" id="PF13671">
    <property type="entry name" value="AAA_33"/>
    <property type="match status" value="1"/>
</dbReference>
<dbReference type="SUPFAM" id="SSF52540">
    <property type="entry name" value="P-loop containing nucleoside triphosphate hydrolases"/>
    <property type="match status" value="1"/>
</dbReference>
<dbReference type="PANTHER" id="PTHR43883:SF1">
    <property type="entry name" value="GLUCONOKINASE"/>
    <property type="match status" value="1"/>
</dbReference>
<dbReference type="Pfam" id="PF01636">
    <property type="entry name" value="APH"/>
    <property type="match status" value="1"/>
</dbReference>
<dbReference type="EMBL" id="VWNA01000001">
    <property type="protein sequence ID" value="MQT13502.1"/>
    <property type="molecule type" value="Genomic_DNA"/>
</dbReference>
<proteinExistence type="predicted"/>
<evidence type="ECO:0000313" key="3">
    <source>
        <dbReference type="Proteomes" id="UP000332515"/>
    </source>
</evidence>
<dbReference type="InterPro" id="IPR027417">
    <property type="entry name" value="P-loop_NTPase"/>
</dbReference>
<dbReference type="Gene3D" id="3.90.1200.10">
    <property type="match status" value="1"/>
</dbReference>
<organism evidence="2 3">
    <name type="scientific">Segnochrobactrum spirostomi</name>
    <dbReference type="NCBI Taxonomy" id="2608987"/>
    <lineage>
        <taxon>Bacteria</taxon>
        <taxon>Pseudomonadati</taxon>
        <taxon>Pseudomonadota</taxon>
        <taxon>Alphaproteobacteria</taxon>
        <taxon>Hyphomicrobiales</taxon>
        <taxon>Segnochrobactraceae</taxon>
        <taxon>Segnochrobactrum</taxon>
    </lineage>
</organism>
<dbReference type="RefSeq" id="WP_312861574.1">
    <property type="nucleotide sequence ID" value="NZ_VWNA01000001.1"/>
</dbReference>
<protein>
    <submittedName>
        <fullName evidence="2">AAA family ATPase</fullName>
    </submittedName>
</protein>
<dbReference type="InterPro" id="IPR052732">
    <property type="entry name" value="Cell-binding_unc_protein"/>
</dbReference>
<name>A0A6A7Y768_9HYPH</name>
<dbReference type="Gene3D" id="3.40.50.300">
    <property type="entry name" value="P-loop containing nucleotide triphosphate hydrolases"/>
    <property type="match status" value="1"/>
</dbReference>
<dbReference type="Proteomes" id="UP000332515">
    <property type="component" value="Unassembled WGS sequence"/>
</dbReference>